<evidence type="ECO:0000313" key="1">
    <source>
        <dbReference type="EMBL" id="KIM75868.1"/>
    </source>
</evidence>
<dbReference type="Gene3D" id="3.40.50.300">
    <property type="entry name" value="P-loop containing nucleotide triphosphate hydrolases"/>
    <property type="match status" value="1"/>
</dbReference>
<reference evidence="2" key="2">
    <citation type="submission" date="2015-01" db="EMBL/GenBank/DDBJ databases">
        <title>Evolutionary Origins and Diversification of the Mycorrhizal Mutualists.</title>
        <authorList>
            <consortium name="DOE Joint Genome Institute"/>
            <consortium name="Mycorrhizal Genomics Consortium"/>
            <person name="Kohler A."/>
            <person name="Kuo A."/>
            <person name="Nagy L.G."/>
            <person name="Floudas D."/>
            <person name="Copeland A."/>
            <person name="Barry K.W."/>
            <person name="Cichocki N."/>
            <person name="Veneault-Fourrey C."/>
            <person name="LaButti K."/>
            <person name="Lindquist E.A."/>
            <person name="Lipzen A."/>
            <person name="Lundell T."/>
            <person name="Morin E."/>
            <person name="Murat C."/>
            <person name="Riley R."/>
            <person name="Ohm R."/>
            <person name="Sun H."/>
            <person name="Tunlid A."/>
            <person name="Henrissat B."/>
            <person name="Grigoriev I.V."/>
            <person name="Hibbett D.S."/>
            <person name="Martin F."/>
        </authorList>
    </citation>
    <scope>NUCLEOTIDE SEQUENCE [LARGE SCALE GENOMIC DNA]</scope>
    <source>
        <strain evidence="2">F 1598</strain>
    </source>
</reference>
<dbReference type="HOGENOM" id="CLU_2427844_0_0_1"/>
<gene>
    <name evidence="1" type="ORF">PILCRDRAFT_798546</name>
</gene>
<accession>A0A0C3APM7</accession>
<dbReference type="EMBL" id="KN833041">
    <property type="protein sequence ID" value="KIM75868.1"/>
    <property type="molecule type" value="Genomic_DNA"/>
</dbReference>
<organism evidence="1 2">
    <name type="scientific">Piloderma croceum (strain F 1598)</name>
    <dbReference type="NCBI Taxonomy" id="765440"/>
    <lineage>
        <taxon>Eukaryota</taxon>
        <taxon>Fungi</taxon>
        <taxon>Dikarya</taxon>
        <taxon>Basidiomycota</taxon>
        <taxon>Agaricomycotina</taxon>
        <taxon>Agaricomycetes</taxon>
        <taxon>Agaricomycetidae</taxon>
        <taxon>Atheliales</taxon>
        <taxon>Atheliaceae</taxon>
        <taxon>Piloderma</taxon>
    </lineage>
</organism>
<keyword evidence="2" id="KW-1185">Reference proteome</keyword>
<evidence type="ECO:0000313" key="2">
    <source>
        <dbReference type="Proteomes" id="UP000054166"/>
    </source>
</evidence>
<name>A0A0C3APM7_PILCF</name>
<sequence length="91" mass="10301">MMLILFMNKCNLLEKKIKSGVSIKKSLLSFGDRPNDAASVTKYLKMKLKEILQQCLPPSRTLYIFPMSVTVCLKRPSFAPGDSFVNFDVLL</sequence>
<reference evidence="1 2" key="1">
    <citation type="submission" date="2014-04" db="EMBL/GenBank/DDBJ databases">
        <authorList>
            <consortium name="DOE Joint Genome Institute"/>
            <person name="Kuo A."/>
            <person name="Tarkka M."/>
            <person name="Buscot F."/>
            <person name="Kohler A."/>
            <person name="Nagy L.G."/>
            <person name="Floudas D."/>
            <person name="Copeland A."/>
            <person name="Barry K.W."/>
            <person name="Cichocki N."/>
            <person name="Veneault-Fourrey C."/>
            <person name="LaButti K."/>
            <person name="Lindquist E.A."/>
            <person name="Lipzen A."/>
            <person name="Lundell T."/>
            <person name="Morin E."/>
            <person name="Murat C."/>
            <person name="Sun H."/>
            <person name="Tunlid A."/>
            <person name="Henrissat B."/>
            <person name="Grigoriev I.V."/>
            <person name="Hibbett D.S."/>
            <person name="Martin F."/>
            <person name="Nordberg H.P."/>
            <person name="Cantor M.N."/>
            <person name="Hua S.X."/>
        </authorList>
    </citation>
    <scope>NUCLEOTIDE SEQUENCE [LARGE SCALE GENOMIC DNA]</scope>
    <source>
        <strain evidence="1 2">F 1598</strain>
    </source>
</reference>
<dbReference type="STRING" id="765440.A0A0C3APM7"/>
<dbReference type="InterPro" id="IPR027417">
    <property type="entry name" value="P-loop_NTPase"/>
</dbReference>
<dbReference type="OrthoDB" id="5817230at2759"/>
<dbReference type="InParanoid" id="A0A0C3APM7"/>
<dbReference type="Proteomes" id="UP000054166">
    <property type="component" value="Unassembled WGS sequence"/>
</dbReference>
<dbReference type="AlphaFoldDB" id="A0A0C3APM7"/>
<proteinExistence type="predicted"/>
<protein>
    <submittedName>
        <fullName evidence="1">Uncharacterized protein</fullName>
    </submittedName>
</protein>